<dbReference type="Gene3D" id="1.25.40.20">
    <property type="entry name" value="Ankyrin repeat-containing domain"/>
    <property type="match status" value="2"/>
</dbReference>
<dbReference type="GO" id="GO:0047499">
    <property type="term" value="F:calcium-independent phospholipase A2 activity"/>
    <property type="evidence" value="ECO:0007669"/>
    <property type="project" value="InterPro"/>
</dbReference>
<feature type="short sequence motif" description="GXGXXG" evidence="8">
    <location>
        <begin position="413"/>
        <end position="418"/>
    </location>
</feature>
<dbReference type="Gene3D" id="3.40.1090.10">
    <property type="entry name" value="Cytosolic phospholipase A2 catalytic domain"/>
    <property type="match status" value="1"/>
</dbReference>
<dbReference type="PANTHER" id="PTHR24139:SF34">
    <property type="entry name" value="85_88 KDA CALCIUM-INDEPENDENT PHOSPHOLIPASE A2"/>
    <property type="match status" value="1"/>
</dbReference>
<dbReference type="EC" id="3.1.1.4" evidence="1"/>
<dbReference type="InterPro" id="IPR047148">
    <property type="entry name" value="PLPL9"/>
</dbReference>
<keyword evidence="2" id="KW-0677">Repeat</keyword>
<reference evidence="10" key="1">
    <citation type="submission" date="2025-08" db="UniProtKB">
        <authorList>
            <consortium name="Ensembl"/>
        </authorList>
    </citation>
    <scope>IDENTIFICATION</scope>
</reference>
<sequence length="733" mass="82345">MQFFGRLVDTINSVTQIFTNPYRVKEVPAAEYAAHTCLREEGRVALYRNNLARSWDCLLVNPQSPQVAFRLFQLDNEADALVRFEQYSRLLCPFYETSRQPLSLEELQQLSDCIRNHPTWSSAHVAVEIGHRETFRHNRVISCVNSTDSEDGCTPLHLACRKGDMECLLELLECHARVDITDIRGETVFHYAVRGNSPHIIELLGKTPTTGLDHLSHEGLTALHLACQLGKEDMVRSLLKCRASCSVMGTLGYPIHTALKFSHKGCAQAILEVDANQVRSKDPRHEATPLHWAKKAEMTRLLLEYGSEVNVTSRTADMALHIAVKRGRFDCAMVLLTHGANTNARGQDGNTPLHLAMKHDHLDMIKAIVVFGGDIEVPNDFGETPGLLAARSSKATCLPRCLKHHDRLLCLDGGGIRGLVLIQLLLAIEKAVGRPIREIFDWIAGTSTGGILALAIVHGKSMDYMRCLYFRMKDMVFRGSRPYESEPLDEFLKKEFGENTKMTDVQRPKVMVTGTLCDRQPAELHLFRNYPVPETKTSTEYKTSASFRPLTQPQDQLVWRAARCSGAAPTYFRPIGRFLDGGLLANNPTLDALTEIHEYNKTLIKKGQRQEVKKLGLVVSLGTGKPPQVPVSSVDVFRPSNPWELAKTVFGARELGKMVVDCCTDADGPAVDRARAWCEMTDVPYFRLSPQLQTEVMLDEVNDSVLVDALWDTQLYIYQQREQFEQLVQHLSR</sequence>
<dbReference type="Proteomes" id="UP000694522">
    <property type="component" value="Unplaced"/>
</dbReference>
<dbReference type="PROSITE" id="PS50297">
    <property type="entry name" value="ANK_REP_REGION"/>
    <property type="match status" value="4"/>
</dbReference>
<feature type="repeat" description="ANK" evidence="7">
    <location>
        <begin position="151"/>
        <end position="183"/>
    </location>
</feature>
<dbReference type="GO" id="GO:0035965">
    <property type="term" value="P:cardiolipin acyl-chain remodeling"/>
    <property type="evidence" value="ECO:0007669"/>
    <property type="project" value="TreeGrafter"/>
</dbReference>
<keyword evidence="4 7" id="KW-0040">ANK repeat</keyword>
<evidence type="ECO:0000256" key="5">
    <source>
        <dbReference type="ARBA" id="ARBA00023098"/>
    </source>
</evidence>
<evidence type="ECO:0000256" key="7">
    <source>
        <dbReference type="PROSITE-ProRule" id="PRU00023"/>
    </source>
</evidence>
<dbReference type="PROSITE" id="PS51635">
    <property type="entry name" value="PNPLA"/>
    <property type="match status" value="1"/>
</dbReference>
<dbReference type="PANTHER" id="PTHR24139">
    <property type="entry name" value="CALCIUM-INDEPENDENT PHOSPHOLIPASE A2"/>
    <property type="match status" value="1"/>
</dbReference>
<dbReference type="SMART" id="SM00248">
    <property type="entry name" value="ANK"/>
    <property type="match status" value="7"/>
</dbReference>
<evidence type="ECO:0000256" key="1">
    <source>
        <dbReference type="ARBA" id="ARBA00013278"/>
    </source>
</evidence>
<feature type="repeat" description="ANK" evidence="7">
    <location>
        <begin position="218"/>
        <end position="250"/>
    </location>
</feature>
<feature type="repeat" description="ANK" evidence="7">
    <location>
        <begin position="348"/>
        <end position="380"/>
    </location>
</feature>
<evidence type="ECO:0000313" key="11">
    <source>
        <dbReference type="Proteomes" id="UP000694522"/>
    </source>
</evidence>
<evidence type="ECO:0000256" key="2">
    <source>
        <dbReference type="ARBA" id="ARBA00022737"/>
    </source>
</evidence>
<dbReference type="SUPFAM" id="SSF52151">
    <property type="entry name" value="FabD/lysophospholipase-like"/>
    <property type="match status" value="1"/>
</dbReference>
<keyword evidence="3 8" id="KW-0378">Hydrolase</keyword>
<organism evidence="10 11">
    <name type="scientific">Amazona collaria</name>
    <name type="common">yellow-billed parrot</name>
    <dbReference type="NCBI Taxonomy" id="241587"/>
    <lineage>
        <taxon>Eukaryota</taxon>
        <taxon>Metazoa</taxon>
        <taxon>Chordata</taxon>
        <taxon>Craniata</taxon>
        <taxon>Vertebrata</taxon>
        <taxon>Euteleostomi</taxon>
        <taxon>Archelosauria</taxon>
        <taxon>Archosauria</taxon>
        <taxon>Dinosauria</taxon>
        <taxon>Saurischia</taxon>
        <taxon>Theropoda</taxon>
        <taxon>Coelurosauria</taxon>
        <taxon>Aves</taxon>
        <taxon>Neognathae</taxon>
        <taxon>Neoaves</taxon>
        <taxon>Telluraves</taxon>
        <taxon>Australaves</taxon>
        <taxon>Psittaciformes</taxon>
        <taxon>Psittacidae</taxon>
        <taxon>Amazona</taxon>
    </lineage>
</organism>
<feature type="short sequence motif" description="GXSXG" evidence="8">
    <location>
        <begin position="445"/>
        <end position="449"/>
    </location>
</feature>
<evidence type="ECO:0000256" key="3">
    <source>
        <dbReference type="ARBA" id="ARBA00022801"/>
    </source>
</evidence>
<dbReference type="AlphaFoldDB" id="A0A8B9FC41"/>
<name>A0A8B9FC41_9PSIT</name>
<dbReference type="GO" id="GO:0016042">
    <property type="term" value="P:lipid catabolic process"/>
    <property type="evidence" value="ECO:0007669"/>
    <property type="project" value="UniProtKB-UniRule"/>
</dbReference>
<evidence type="ECO:0000259" key="9">
    <source>
        <dbReference type="PROSITE" id="PS51635"/>
    </source>
</evidence>
<dbReference type="GO" id="GO:0005739">
    <property type="term" value="C:mitochondrion"/>
    <property type="evidence" value="ECO:0007669"/>
    <property type="project" value="TreeGrafter"/>
</dbReference>
<dbReference type="InterPro" id="IPR002110">
    <property type="entry name" value="Ankyrin_rpt"/>
</dbReference>
<keyword evidence="5 8" id="KW-0443">Lipid metabolism</keyword>
<dbReference type="Pfam" id="PF12796">
    <property type="entry name" value="Ank_2"/>
    <property type="match status" value="2"/>
</dbReference>
<feature type="short sequence motif" description="DGA/G" evidence="8">
    <location>
        <begin position="580"/>
        <end position="582"/>
    </location>
</feature>
<dbReference type="GO" id="GO:0052816">
    <property type="term" value="F:long-chain fatty acyl-CoA hydrolase activity"/>
    <property type="evidence" value="ECO:0007669"/>
    <property type="project" value="TreeGrafter"/>
</dbReference>
<comment type="catalytic activity">
    <reaction evidence="6">
        <text>a 1,2-diacyl-sn-glycero-3-phosphocholine + H2O = a 1-acyl-sn-glycero-3-phosphocholine + a fatty acid + H(+)</text>
        <dbReference type="Rhea" id="RHEA:15801"/>
        <dbReference type="ChEBI" id="CHEBI:15377"/>
        <dbReference type="ChEBI" id="CHEBI:15378"/>
        <dbReference type="ChEBI" id="CHEBI:28868"/>
        <dbReference type="ChEBI" id="CHEBI:57643"/>
        <dbReference type="ChEBI" id="CHEBI:58168"/>
        <dbReference type="EC" id="3.1.1.4"/>
    </reaction>
    <physiologicalReaction direction="left-to-right" evidence="6">
        <dbReference type="Rhea" id="RHEA:15802"/>
    </physiologicalReaction>
</comment>
<dbReference type="PRINTS" id="PR01415">
    <property type="entry name" value="ANKYRIN"/>
</dbReference>
<dbReference type="InterPro" id="IPR016035">
    <property type="entry name" value="Acyl_Trfase/lysoPLipase"/>
</dbReference>
<evidence type="ECO:0000256" key="6">
    <source>
        <dbReference type="ARBA" id="ARBA00023422"/>
    </source>
</evidence>
<accession>A0A8B9FC41</accession>
<dbReference type="FunFam" id="1.25.40.20:FF:000338">
    <property type="entry name" value="85/88 kDa calcium-independent phospholipase A2"/>
    <property type="match status" value="1"/>
</dbReference>
<dbReference type="SUPFAM" id="SSF48403">
    <property type="entry name" value="Ankyrin repeat"/>
    <property type="match status" value="1"/>
</dbReference>
<dbReference type="CDD" id="cd07212">
    <property type="entry name" value="Pat_PNPLA9"/>
    <property type="match status" value="1"/>
</dbReference>
<evidence type="ECO:0000256" key="8">
    <source>
        <dbReference type="PROSITE-ProRule" id="PRU01161"/>
    </source>
</evidence>
<evidence type="ECO:0000256" key="4">
    <source>
        <dbReference type="ARBA" id="ARBA00023043"/>
    </source>
</evidence>
<dbReference type="InterPro" id="IPR036770">
    <property type="entry name" value="Ankyrin_rpt-contain_sf"/>
</dbReference>
<feature type="domain" description="PNPLA" evidence="9">
    <location>
        <begin position="409"/>
        <end position="593"/>
    </location>
</feature>
<feature type="repeat" description="ANK" evidence="7">
    <location>
        <begin position="315"/>
        <end position="347"/>
    </location>
</feature>
<dbReference type="Ensembl" id="ENSACOT00000007902.1">
    <property type="protein sequence ID" value="ENSACOP00000007632.1"/>
    <property type="gene ID" value="ENSACOG00000005123.1"/>
</dbReference>
<feature type="active site" description="Nucleophile" evidence="8">
    <location>
        <position position="447"/>
    </location>
</feature>
<proteinExistence type="predicted"/>
<evidence type="ECO:0000313" key="10">
    <source>
        <dbReference type="Ensembl" id="ENSACOP00000007632.1"/>
    </source>
</evidence>
<dbReference type="PROSITE" id="PS50088">
    <property type="entry name" value="ANK_REPEAT"/>
    <property type="match status" value="4"/>
</dbReference>
<reference evidence="10" key="2">
    <citation type="submission" date="2025-09" db="UniProtKB">
        <authorList>
            <consortium name="Ensembl"/>
        </authorList>
    </citation>
    <scope>IDENTIFICATION</scope>
</reference>
<protein>
    <recommendedName>
        <fullName evidence="1">phospholipase A2</fullName>
        <ecNumber evidence="1">3.1.1.4</ecNumber>
    </recommendedName>
</protein>
<dbReference type="InterPro" id="IPR002641">
    <property type="entry name" value="PNPLA_dom"/>
</dbReference>
<feature type="active site" description="Proton acceptor" evidence="8">
    <location>
        <position position="580"/>
    </location>
</feature>
<dbReference type="Pfam" id="PF01734">
    <property type="entry name" value="Patatin"/>
    <property type="match status" value="1"/>
</dbReference>
<dbReference type="GO" id="GO:2000304">
    <property type="term" value="P:positive regulation of ceramide biosynthetic process"/>
    <property type="evidence" value="ECO:0007669"/>
    <property type="project" value="TreeGrafter"/>
</dbReference>
<keyword evidence="11" id="KW-1185">Reference proteome</keyword>
<keyword evidence="8" id="KW-0442">Lipid degradation</keyword>